<dbReference type="RefSeq" id="WP_200754807.1">
    <property type="nucleotide sequence ID" value="NZ_AP023322.1"/>
</dbReference>
<feature type="domain" description="DUF6850" evidence="2">
    <location>
        <begin position="51"/>
        <end position="519"/>
    </location>
</feature>
<feature type="chain" id="PRO_5028864954" description="DUF6850 domain-containing protein" evidence="1">
    <location>
        <begin position="22"/>
        <end position="519"/>
    </location>
</feature>
<proteinExistence type="predicted"/>
<feature type="signal peptide" evidence="1">
    <location>
        <begin position="1"/>
        <end position="21"/>
    </location>
</feature>
<accession>A0A7G1I2L5</accession>
<dbReference type="KEGG" id="copr:Cop2CBH44_21900"/>
<organism evidence="3 4">
    <name type="scientific">Coprobacter secundus subsp. similis</name>
    <dbReference type="NCBI Taxonomy" id="2751153"/>
    <lineage>
        <taxon>Bacteria</taxon>
        <taxon>Pseudomonadati</taxon>
        <taxon>Bacteroidota</taxon>
        <taxon>Bacteroidia</taxon>
        <taxon>Bacteroidales</taxon>
        <taxon>Barnesiellaceae</taxon>
        <taxon>Coprobacter</taxon>
    </lineage>
</organism>
<name>A0A7G1I2L5_9BACT</name>
<dbReference type="InterPro" id="IPR049236">
    <property type="entry name" value="DUF6850"/>
</dbReference>
<evidence type="ECO:0000256" key="1">
    <source>
        <dbReference type="SAM" id="SignalP"/>
    </source>
</evidence>
<protein>
    <recommendedName>
        <fullName evidence="2">DUF6850 domain-containing protein</fullName>
    </recommendedName>
</protein>
<keyword evidence="1" id="KW-0732">Signal</keyword>
<dbReference type="Pfam" id="PF21012">
    <property type="entry name" value="DUF6850"/>
    <property type="match status" value="1"/>
</dbReference>
<dbReference type="Proteomes" id="UP000594042">
    <property type="component" value="Chromosome"/>
</dbReference>
<sequence length="519" mass="59308">MFLKHKILTLFGIALFPVALSASSDADNNRQRQYKDILYLENIRYGIDNPTSVSYSPLNHTADIKIGYNYKKGDFVNIDKSPKEKTLFIDMSGTKKLKKTAFEGGIGYQNTIEYDRRWNSTLYIASDNPFILADSVRSKYNVEKFILNGGFSWDALSFMKFGIKAHYEVGSSADQTDPRPDTKGMRFNITPGLDFKLSEKLNIGVSLGGRLLNEEIKYTNVVGTTNYNFFLMNGLGCFYLQNGTSYQRRYKGSGWYGNLQLMWDNHSFLSNIVSLGIDKNSERAEDGGTQRLFIGGKYNRTQYDIYDRFSILHENSAHNITISASIHQIDGIWYDQKSVTNDNGQTYWEIVNSSIKHKEDRLEGTLKYRFDLLRHSVPTLTVNTGINFVQSKTTNYPDIYLQKYNNLTINADISKHFSIKKSLLTITFSGNYKFNLSSSLYSDGITLAEQYTIPMFDYLTANHYGIYGKIESKIPLNIQKLQSYIGIYLQGSTQQYIGKSIHYSNTSYNQIEGGIQFLF</sequence>
<dbReference type="EMBL" id="AP023322">
    <property type="protein sequence ID" value="BCI63837.1"/>
    <property type="molecule type" value="Genomic_DNA"/>
</dbReference>
<evidence type="ECO:0000259" key="2">
    <source>
        <dbReference type="Pfam" id="PF21012"/>
    </source>
</evidence>
<gene>
    <name evidence="3" type="ORF">Cop2CBH44_21900</name>
</gene>
<dbReference type="AlphaFoldDB" id="A0A7G1I2L5"/>
<reference evidence="4" key="1">
    <citation type="submission" date="2020-07" db="EMBL/GenBank/DDBJ databases">
        <title>Complete genome sequencing of Coprobacter sp. strain 2CBH44.</title>
        <authorList>
            <person name="Sakamoto M."/>
            <person name="Murakami T."/>
            <person name="Mori H."/>
        </authorList>
    </citation>
    <scope>NUCLEOTIDE SEQUENCE [LARGE SCALE GENOMIC DNA]</scope>
    <source>
        <strain evidence="4">2CBH44</strain>
    </source>
</reference>
<evidence type="ECO:0000313" key="3">
    <source>
        <dbReference type="EMBL" id="BCI63837.1"/>
    </source>
</evidence>
<evidence type="ECO:0000313" key="4">
    <source>
        <dbReference type="Proteomes" id="UP000594042"/>
    </source>
</evidence>
<keyword evidence="4" id="KW-1185">Reference proteome</keyword>